<organism evidence="4 5">
    <name type="scientific">Sporanaerobacter acetigenes DSM 13106</name>
    <dbReference type="NCBI Taxonomy" id="1123281"/>
    <lineage>
        <taxon>Bacteria</taxon>
        <taxon>Bacillati</taxon>
        <taxon>Bacillota</taxon>
        <taxon>Tissierellia</taxon>
        <taxon>Tissierellales</taxon>
        <taxon>Sporanaerobacteraceae</taxon>
        <taxon>Sporanaerobacter</taxon>
    </lineage>
</organism>
<feature type="chain" id="PRO_5012861404" evidence="2">
    <location>
        <begin position="25"/>
        <end position="813"/>
    </location>
</feature>
<evidence type="ECO:0000256" key="2">
    <source>
        <dbReference type="SAM" id="SignalP"/>
    </source>
</evidence>
<feature type="transmembrane region" description="Helical" evidence="1">
    <location>
        <begin position="781"/>
        <end position="799"/>
    </location>
</feature>
<proteinExistence type="predicted"/>
<dbReference type="AlphaFoldDB" id="A0A1M5T1B8"/>
<evidence type="ECO:0000256" key="1">
    <source>
        <dbReference type="SAM" id="Phobius"/>
    </source>
</evidence>
<feature type="signal peptide" evidence="2">
    <location>
        <begin position="1"/>
        <end position="24"/>
    </location>
</feature>
<protein>
    <submittedName>
        <fullName evidence="4">Uncharacterized conserved protein</fullName>
    </submittedName>
</protein>
<dbReference type="OrthoDB" id="1704454at2"/>
<dbReference type="InterPro" id="IPR011635">
    <property type="entry name" value="CARDB"/>
</dbReference>
<keyword evidence="1" id="KW-1133">Transmembrane helix</keyword>
<keyword evidence="1" id="KW-0812">Transmembrane</keyword>
<evidence type="ECO:0000313" key="5">
    <source>
        <dbReference type="Proteomes" id="UP000184389"/>
    </source>
</evidence>
<dbReference type="RefSeq" id="WP_072742793.1">
    <property type="nucleotide sequence ID" value="NZ_FQXR01000002.1"/>
</dbReference>
<dbReference type="Gene3D" id="2.60.40.10">
    <property type="entry name" value="Immunoglobulins"/>
    <property type="match status" value="4"/>
</dbReference>
<evidence type="ECO:0000313" key="4">
    <source>
        <dbReference type="EMBL" id="SHH44581.1"/>
    </source>
</evidence>
<keyword evidence="5" id="KW-1185">Reference proteome</keyword>
<accession>A0A1M5T1B8</accession>
<reference evidence="4 5" key="1">
    <citation type="submission" date="2016-11" db="EMBL/GenBank/DDBJ databases">
        <authorList>
            <person name="Jaros S."/>
            <person name="Januszkiewicz K."/>
            <person name="Wedrychowicz H."/>
        </authorList>
    </citation>
    <scope>NUCLEOTIDE SEQUENCE [LARGE SCALE GENOMIC DNA]</scope>
    <source>
        <strain evidence="4 5">DSM 13106</strain>
    </source>
</reference>
<feature type="domain" description="CARDB" evidence="3">
    <location>
        <begin position="406"/>
        <end position="505"/>
    </location>
</feature>
<gene>
    <name evidence="4" type="ORF">SAMN02745180_00346</name>
</gene>
<name>A0A1M5T1B8_9FIRM</name>
<keyword evidence="2" id="KW-0732">Signal</keyword>
<dbReference type="EMBL" id="FQXR01000002">
    <property type="protein sequence ID" value="SHH44581.1"/>
    <property type="molecule type" value="Genomic_DNA"/>
</dbReference>
<sequence>MKRKFSFLLIMILILAQIPSISLANNSTPNTINERDIIISSVDTGSKNIYEGEKFKATITLENNSNADLEDITVMVEKSSSFILVGTGSKKNANPNSLKPSEKATVEFDLSYTGGEDIQIPITIYYKKDTNNSSLSDYIGVNNAMPKSKEPKPEPIDTTKLIPKLSIVSSKSIQGEAGQYVSVPISIKNTSQYTATDITITSELDSGDNSYLSFDDSGYSNNISRIRRGKTEDIDLKIYIDPQAQEKSYPIKLHFQYYNEHGDPAPVSSDVVYVKVSNNNTLPILSVNKVDITPQTIEAGKKTTVGFEIENKGSIDAKDIKLSLDGLSGDTFILASGANNKYINKLKGGQKSYIYFELQSSNKLAGGSYGLELKLNYKDMKNQPYEDSNKFFLTVASKEGKASNIIIENLTYPENEVSLNKDFNIGFKLKNIGKMDAKNIKVTVESSEPNAVVPKTASIKKINSIAPGKSQNLSFSFLATKDATTRNYPINITVEYEDELNAGKEKYTLTQYVGVYVVKPGEEIKTTPKLIIDKYSFEPALAKAGENFTMNLSFFNTNAKKAVKNIKISLVVDEKTEETGNVFTPVGSSNTFYIDSIPPKGRVEKTITMFTVPDAKAKSYNITANFEYEDSKGEQYTATELIGVPVVQQSKLEVGELNIPTENYVGQPIPIMVDFYNMGKVTLYNTMVNIEGDFQTENGNYYVGNFESGNSETFEGTIIPDAPGEINGTLVFSYDDTSGEHVEIRKDFKLNVEDAPPMDEFPDDMNPDMNKSKGILKSKKFWIILVLIVGGGIGGIKFYKNRKKKKEGMALDE</sequence>
<dbReference type="STRING" id="1123281.SAMN02745180_00346"/>
<dbReference type="Proteomes" id="UP000184389">
    <property type="component" value="Unassembled WGS sequence"/>
</dbReference>
<dbReference type="InterPro" id="IPR013783">
    <property type="entry name" value="Ig-like_fold"/>
</dbReference>
<evidence type="ECO:0000259" key="3">
    <source>
        <dbReference type="Pfam" id="PF07705"/>
    </source>
</evidence>
<dbReference type="PANTHER" id="PTHR35902">
    <property type="entry name" value="S-LAYER DOMAIN-LIKE PROTEIN-RELATED"/>
    <property type="match status" value="1"/>
</dbReference>
<keyword evidence="1" id="KW-0472">Membrane</keyword>
<dbReference type="Pfam" id="PF07705">
    <property type="entry name" value="CARDB"/>
    <property type="match status" value="1"/>
</dbReference>